<evidence type="ECO:0000313" key="3">
    <source>
        <dbReference type="Proteomes" id="UP001165740"/>
    </source>
</evidence>
<protein>
    <submittedName>
        <fullName evidence="4 5">Uncharacterized protein LOC106068505</fullName>
    </submittedName>
</protein>
<dbReference type="Proteomes" id="UP001165740">
    <property type="component" value="Chromosome 14"/>
</dbReference>
<organism evidence="3 6">
    <name type="scientific">Biomphalaria glabrata</name>
    <name type="common">Bloodfluke planorb</name>
    <name type="synonym">Freshwater snail</name>
    <dbReference type="NCBI Taxonomy" id="6526"/>
    <lineage>
        <taxon>Eukaryota</taxon>
        <taxon>Metazoa</taxon>
        <taxon>Spiralia</taxon>
        <taxon>Lophotrochozoa</taxon>
        <taxon>Mollusca</taxon>
        <taxon>Gastropoda</taxon>
        <taxon>Heterobranchia</taxon>
        <taxon>Euthyneura</taxon>
        <taxon>Panpulmonata</taxon>
        <taxon>Hygrophila</taxon>
        <taxon>Lymnaeoidea</taxon>
        <taxon>Planorbidae</taxon>
        <taxon>Biomphalaria</taxon>
    </lineage>
</organism>
<evidence type="ECO:0000313" key="5">
    <source>
        <dbReference type="RefSeq" id="XP_055867447.1"/>
    </source>
</evidence>
<sequence>MGMCIKSQQFPCLNLIFISLCLLKVVFSQRIQLFPYNETKNCKMSLVEEMDRIVMYGKVDLNGNIKTPSDVYFEIKRKSELSFGLLCFLKVPEDCYKYSNNYCSCHKTNDPKVFQVLGNITAYKENSEADLRAELVYRETSFYSEIRQLPIVYGSETDSVEVYVNDQVVNSTQSNVTINDTQVRIFSKCLEKFRLHCKLQLTNSETQTILKTEKQVVVYEGNFDSKTYFDLKYTICDIPRNISFLINTETTKPIIKPFNFDLTSLEKTLLTTTVLSISMALFLLFFSSRKKIEHTVFVFNSKNTQDDFGEELQSLIRWNRESNEKFQEENTRKSDERQKKWTHVSDVPIRYSDIEFLNLLELLAQLTCRIHLKKNSFSTNSRNIGSALVTSVLKYYCGVGIETVKGSQTRVCPCPKCLKSKSASDTWAEIFITTTSAIMKNKNYHKQIMCELSTADNKTTKLRDLSVENKDPEKTGRCVLKYVTCDQALINKLQVLQEERFRLEEQVQEIFHQHKDHDKIYFALDYREDGTKLIRIGLWFEGKTKHNVRTYHYDPEIPFINIGAPVVLMGYSDKENEYNHTRYPTGAYLSYNISSSHFAIVFSQKVKTH</sequence>
<gene>
    <name evidence="4 5 6 7" type="primary">LOC106068505</name>
</gene>
<evidence type="ECO:0000313" key="6">
    <source>
        <dbReference type="RefSeq" id="XP_055867448.1"/>
    </source>
</evidence>
<dbReference type="RefSeq" id="XP_055867448.1">
    <property type="nucleotide sequence ID" value="XM_056011473.1"/>
</dbReference>
<accession>A0A9W2YXJ2</accession>
<evidence type="ECO:0000313" key="4">
    <source>
        <dbReference type="RefSeq" id="XP_055867446.1"/>
    </source>
</evidence>
<proteinExistence type="predicted"/>
<dbReference type="OrthoDB" id="6197515at2759"/>
<dbReference type="RefSeq" id="XP_055867447.1">
    <property type="nucleotide sequence ID" value="XM_056011472.1"/>
</dbReference>
<evidence type="ECO:0000256" key="1">
    <source>
        <dbReference type="SAM" id="Coils"/>
    </source>
</evidence>
<reference evidence="4 5" key="1">
    <citation type="submission" date="2025-04" db="UniProtKB">
        <authorList>
            <consortium name="RefSeq"/>
        </authorList>
    </citation>
    <scope>IDENTIFICATION</scope>
</reference>
<keyword evidence="3" id="KW-1185">Reference proteome</keyword>
<keyword evidence="1" id="KW-0175">Coiled coil</keyword>
<dbReference type="AlphaFoldDB" id="A0A9W2YXJ2"/>
<evidence type="ECO:0000313" key="7">
    <source>
        <dbReference type="RefSeq" id="XP_055867449.1"/>
    </source>
</evidence>
<feature type="coiled-coil region" evidence="1">
    <location>
        <begin position="486"/>
        <end position="513"/>
    </location>
</feature>
<keyword evidence="2" id="KW-0732">Signal</keyword>
<dbReference type="GeneID" id="106068505"/>
<name>A0A9W2YXJ2_BIOGL</name>
<feature type="signal peptide" evidence="2">
    <location>
        <begin position="1"/>
        <end position="28"/>
    </location>
</feature>
<feature type="chain" id="PRO_5044702511" evidence="2">
    <location>
        <begin position="29"/>
        <end position="609"/>
    </location>
</feature>
<dbReference type="RefSeq" id="XP_055867446.1">
    <property type="nucleotide sequence ID" value="XM_056011471.1"/>
</dbReference>
<evidence type="ECO:0000256" key="2">
    <source>
        <dbReference type="SAM" id="SignalP"/>
    </source>
</evidence>
<dbReference type="RefSeq" id="XP_055867449.1">
    <property type="nucleotide sequence ID" value="XM_056011474.1"/>
</dbReference>